<dbReference type="NCBIfam" id="TIGR02937">
    <property type="entry name" value="sigma70-ECF"/>
    <property type="match status" value="1"/>
</dbReference>
<evidence type="ECO:0000256" key="3">
    <source>
        <dbReference type="ARBA" id="ARBA00023082"/>
    </source>
</evidence>
<dbReference type="InterPro" id="IPR039425">
    <property type="entry name" value="RNA_pol_sigma-70-like"/>
</dbReference>
<dbReference type="Gene3D" id="1.10.1740.10">
    <property type="match status" value="1"/>
</dbReference>
<dbReference type="InterPro" id="IPR013249">
    <property type="entry name" value="RNA_pol_sigma70_r4_t2"/>
</dbReference>
<keyword evidence="3" id="KW-0731">Sigma factor</keyword>
<keyword evidence="8" id="KW-1185">Reference proteome</keyword>
<protein>
    <submittedName>
        <fullName evidence="7">RNA polymerase sigma-70 factor (ECF subfamily)</fullName>
    </submittedName>
</protein>
<dbReference type="InterPro" id="IPR014284">
    <property type="entry name" value="RNA_pol_sigma-70_dom"/>
</dbReference>
<dbReference type="GO" id="GO:0003677">
    <property type="term" value="F:DNA binding"/>
    <property type="evidence" value="ECO:0007669"/>
    <property type="project" value="InterPro"/>
</dbReference>
<evidence type="ECO:0000313" key="7">
    <source>
        <dbReference type="EMBL" id="MBB6454845.1"/>
    </source>
</evidence>
<proteinExistence type="inferred from homology"/>
<name>A0A841Q8Z4_9BACI</name>
<dbReference type="Pfam" id="PF04542">
    <property type="entry name" value="Sigma70_r2"/>
    <property type="match status" value="1"/>
</dbReference>
<comment type="similarity">
    <text evidence="1">Belongs to the sigma-70 factor family. ECF subfamily.</text>
</comment>
<dbReference type="CDD" id="cd06171">
    <property type="entry name" value="Sigma70_r4"/>
    <property type="match status" value="1"/>
</dbReference>
<dbReference type="RefSeq" id="WP_174498026.1">
    <property type="nucleotide sequence ID" value="NZ_CADDWK010000028.1"/>
</dbReference>
<dbReference type="SUPFAM" id="SSF88659">
    <property type="entry name" value="Sigma3 and sigma4 domains of RNA polymerase sigma factors"/>
    <property type="match status" value="1"/>
</dbReference>
<gene>
    <name evidence="7" type="ORF">HNQ94_003334</name>
</gene>
<evidence type="ECO:0000256" key="4">
    <source>
        <dbReference type="ARBA" id="ARBA00023163"/>
    </source>
</evidence>
<dbReference type="Proteomes" id="UP000581688">
    <property type="component" value="Unassembled WGS sequence"/>
</dbReference>
<sequence>MNIKRAVKEAKKGDEEAFLLLINFVKESLYRTAFRYFGNEHDALDAVQEVTCKAYLKIDHLRKAEQFKGWMLRMMINHCNDVWKKRKRNIPVEEIFYAGFVENNDDQLILMEMLLKLEPKIQEIIHLKYFDDWTIKQIADWKKVPEGTIKTWLNRGLQHLRVEWEKGEESHG</sequence>
<evidence type="ECO:0000259" key="5">
    <source>
        <dbReference type="Pfam" id="PF04542"/>
    </source>
</evidence>
<feature type="domain" description="RNA polymerase sigma factor 70 region 4 type 2" evidence="6">
    <location>
        <begin position="108"/>
        <end position="160"/>
    </location>
</feature>
<dbReference type="Pfam" id="PF08281">
    <property type="entry name" value="Sigma70_r4_2"/>
    <property type="match status" value="1"/>
</dbReference>
<keyword evidence="2" id="KW-0805">Transcription regulation</keyword>
<dbReference type="PANTHER" id="PTHR43133:SF51">
    <property type="entry name" value="RNA POLYMERASE SIGMA FACTOR"/>
    <property type="match status" value="1"/>
</dbReference>
<dbReference type="EMBL" id="JACHGH010000012">
    <property type="protein sequence ID" value="MBB6454845.1"/>
    <property type="molecule type" value="Genomic_DNA"/>
</dbReference>
<comment type="caution">
    <text evidence="7">The sequence shown here is derived from an EMBL/GenBank/DDBJ whole genome shotgun (WGS) entry which is preliminary data.</text>
</comment>
<dbReference type="AlphaFoldDB" id="A0A841Q8Z4"/>
<keyword evidence="4" id="KW-0804">Transcription</keyword>
<dbReference type="SUPFAM" id="SSF88946">
    <property type="entry name" value="Sigma2 domain of RNA polymerase sigma factors"/>
    <property type="match status" value="1"/>
</dbReference>
<dbReference type="GO" id="GO:0016987">
    <property type="term" value="F:sigma factor activity"/>
    <property type="evidence" value="ECO:0007669"/>
    <property type="project" value="UniProtKB-KW"/>
</dbReference>
<accession>A0A841Q8Z4</accession>
<feature type="domain" description="RNA polymerase sigma-70 region 2" evidence="5">
    <location>
        <begin position="28"/>
        <end position="88"/>
    </location>
</feature>
<dbReference type="InterPro" id="IPR007627">
    <property type="entry name" value="RNA_pol_sigma70_r2"/>
</dbReference>
<dbReference type="InterPro" id="IPR013324">
    <property type="entry name" value="RNA_pol_sigma_r3/r4-like"/>
</dbReference>
<organism evidence="7 8">
    <name type="scientific">Salirhabdus euzebyi</name>
    <dbReference type="NCBI Taxonomy" id="394506"/>
    <lineage>
        <taxon>Bacteria</taxon>
        <taxon>Bacillati</taxon>
        <taxon>Bacillota</taxon>
        <taxon>Bacilli</taxon>
        <taxon>Bacillales</taxon>
        <taxon>Bacillaceae</taxon>
        <taxon>Salirhabdus</taxon>
    </lineage>
</organism>
<evidence type="ECO:0000256" key="2">
    <source>
        <dbReference type="ARBA" id="ARBA00023015"/>
    </source>
</evidence>
<dbReference type="Gene3D" id="1.10.10.10">
    <property type="entry name" value="Winged helix-like DNA-binding domain superfamily/Winged helix DNA-binding domain"/>
    <property type="match status" value="1"/>
</dbReference>
<evidence type="ECO:0000256" key="1">
    <source>
        <dbReference type="ARBA" id="ARBA00010641"/>
    </source>
</evidence>
<evidence type="ECO:0000313" key="8">
    <source>
        <dbReference type="Proteomes" id="UP000581688"/>
    </source>
</evidence>
<dbReference type="PANTHER" id="PTHR43133">
    <property type="entry name" value="RNA POLYMERASE ECF-TYPE SIGMA FACTO"/>
    <property type="match status" value="1"/>
</dbReference>
<dbReference type="InterPro" id="IPR013325">
    <property type="entry name" value="RNA_pol_sigma_r2"/>
</dbReference>
<reference evidence="7 8" key="1">
    <citation type="submission" date="2020-08" db="EMBL/GenBank/DDBJ databases">
        <title>Genomic Encyclopedia of Type Strains, Phase IV (KMG-IV): sequencing the most valuable type-strain genomes for metagenomic binning, comparative biology and taxonomic classification.</title>
        <authorList>
            <person name="Goeker M."/>
        </authorList>
    </citation>
    <scope>NUCLEOTIDE SEQUENCE [LARGE SCALE GENOMIC DNA]</scope>
    <source>
        <strain evidence="7 8">DSM 19612</strain>
    </source>
</reference>
<evidence type="ECO:0000259" key="6">
    <source>
        <dbReference type="Pfam" id="PF08281"/>
    </source>
</evidence>
<dbReference type="GO" id="GO:0006352">
    <property type="term" value="P:DNA-templated transcription initiation"/>
    <property type="evidence" value="ECO:0007669"/>
    <property type="project" value="InterPro"/>
</dbReference>
<dbReference type="InterPro" id="IPR036388">
    <property type="entry name" value="WH-like_DNA-bd_sf"/>
</dbReference>